<evidence type="ECO:0000313" key="5">
    <source>
        <dbReference type="Proteomes" id="UP000006727"/>
    </source>
</evidence>
<reference evidence="4" key="3">
    <citation type="submission" date="2020-12" db="UniProtKB">
        <authorList>
            <consortium name="EnsemblPlants"/>
        </authorList>
    </citation>
    <scope>IDENTIFICATION</scope>
</reference>
<gene>
    <name evidence="4" type="primary">LOC112282374</name>
    <name evidence="3" type="ORF">PHYPA_007267</name>
</gene>
<dbReference type="STRING" id="3218.A9S185"/>
<dbReference type="HOGENOM" id="CLU_1920629_0_0_1"/>
<reference evidence="3 5" key="2">
    <citation type="journal article" date="2018" name="Plant J.">
        <title>The Physcomitrella patens chromosome-scale assembly reveals moss genome structure and evolution.</title>
        <authorList>
            <person name="Lang D."/>
            <person name="Ullrich K.K."/>
            <person name="Murat F."/>
            <person name="Fuchs J."/>
            <person name="Jenkins J."/>
            <person name="Haas F.B."/>
            <person name="Piednoel M."/>
            <person name="Gundlach H."/>
            <person name="Van Bel M."/>
            <person name="Meyberg R."/>
            <person name="Vives C."/>
            <person name="Morata J."/>
            <person name="Symeonidi A."/>
            <person name="Hiss M."/>
            <person name="Muchero W."/>
            <person name="Kamisugi Y."/>
            <person name="Saleh O."/>
            <person name="Blanc G."/>
            <person name="Decker E.L."/>
            <person name="van Gessel N."/>
            <person name="Grimwood J."/>
            <person name="Hayes R.D."/>
            <person name="Graham S.W."/>
            <person name="Gunter L.E."/>
            <person name="McDaniel S.F."/>
            <person name="Hoernstein S.N.W."/>
            <person name="Larsson A."/>
            <person name="Li F.W."/>
            <person name="Perroud P.F."/>
            <person name="Phillips J."/>
            <person name="Ranjan P."/>
            <person name="Rokshar D.S."/>
            <person name="Rothfels C.J."/>
            <person name="Schneider L."/>
            <person name="Shu S."/>
            <person name="Stevenson D.W."/>
            <person name="Thummler F."/>
            <person name="Tillich M."/>
            <person name="Villarreal Aguilar J.C."/>
            <person name="Widiez T."/>
            <person name="Wong G.K."/>
            <person name="Wymore A."/>
            <person name="Zhang Y."/>
            <person name="Zimmer A.D."/>
            <person name="Quatrano R.S."/>
            <person name="Mayer K.F.X."/>
            <person name="Goodstein D."/>
            <person name="Casacuberta J.M."/>
            <person name="Vandepoele K."/>
            <person name="Reski R."/>
            <person name="Cuming A.C."/>
            <person name="Tuskan G.A."/>
            <person name="Maumus F."/>
            <person name="Salse J."/>
            <person name="Schmutz J."/>
            <person name="Rensing S.A."/>
        </authorList>
    </citation>
    <scope>NUCLEOTIDE SEQUENCE [LARGE SCALE GENOMIC DNA]</scope>
    <source>
        <strain evidence="4 5">cv. Gransden 2004</strain>
    </source>
</reference>
<dbReference type="EnsemblPlants" id="Pp3c5_5090V3.1">
    <property type="protein sequence ID" value="Pp3c5_5090V3.1"/>
    <property type="gene ID" value="Pp3c5_5090"/>
</dbReference>
<evidence type="ECO:0000313" key="3">
    <source>
        <dbReference type="EMBL" id="PNR53592.1"/>
    </source>
</evidence>
<organism evidence="3">
    <name type="scientific">Physcomitrium patens</name>
    <name type="common">Spreading-leaved earth moss</name>
    <name type="synonym">Physcomitrella patens</name>
    <dbReference type="NCBI Taxonomy" id="3218"/>
    <lineage>
        <taxon>Eukaryota</taxon>
        <taxon>Viridiplantae</taxon>
        <taxon>Streptophyta</taxon>
        <taxon>Embryophyta</taxon>
        <taxon>Bryophyta</taxon>
        <taxon>Bryophytina</taxon>
        <taxon>Bryopsida</taxon>
        <taxon>Funariidae</taxon>
        <taxon>Funariales</taxon>
        <taxon>Funariaceae</taxon>
        <taxon>Physcomitrium</taxon>
    </lineage>
</organism>
<feature type="region of interest" description="Disordered" evidence="1">
    <location>
        <begin position="117"/>
        <end position="138"/>
    </location>
</feature>
<dbReference type="PANTHER" id="PTHR34678">
    <property type="entry name" value="50S RIBOSOMAL PROTEIN 5, CHLOROPLASTIC"/>
    <property type="match status" value="1"/>
</dbReference>
<dbReference type="InterPro" id="IPR040307">
    <property type="entry name" value="Ribosomal_cL37"/>
</dbReference>
<evidence type="ECO:0000256" key="2">
    <source>
        <dbReference type="SAM" id="SignalP"/>
    </source>
</evidence>
<protein>
    <submittedName>
        <fullName evidence="3 4">Uncharacterized protein</fullName>
    </submittedName>
</protein>
<reference evidence="3 5" key="1">
    <citation type="journal article" date="2008" name="Science">
        <title>The Physcomitrella genome reveals evolutionary insights into the conquest of land by plants.</title>
        <authorList>
            <person name="Rensing S."/>
            <person name="Lang D."/>
            <person name="Zimmer A."/>
            <person name="Terry A."/>
            <person name="Salamov A."/>
            <person name="Shapiro H."/>
            <person name="Nishiyama T."/>
            <person name="Perroud P.-F."/>
            <person name="Lindquist E."/>
            <person name="Kamisugi Y."/>
            <person name="Tanahashi T."/>
            <person name="Sakakibara K."/>
            <person name="Fujita T."/>
            <person name="Oishi K."/>
            <person name="Shin-I T."/>
            <person name="Kuroki Y."/>
            <person name="Toyoda A."/>
            <person name="Suzuki Y."/>
            <person name="Hashimoto A."/>
            <person name="Yamaguchi K."/>
            <person name="Sugano A."/>
            <person name="Kohara Y."/>
            <person name="Fujiyama A."/>
            <person name="Anterola A."/>
            <person name="Aoki S."/>
            <person name="Ashton N."/>
            <person name="Barbazuk W.B."/>
            <person name="Barker E."/>
            <person name="Bennetzen J."/>
            <person name="Bezanilla M."/>
            <person name="Blankenship R."/>
            <person name="Cho S.H."/>
            <person name="Dutcher S."/>
            <person name="Estelle M."/>
            <person name="Fawcett J.A."/>
            <person name="Gundlach H."/>
            <person name="Hanada K."/>
            <person name="Heyl A."/>
            <person name="Hicks K.A."/>
            <person name="Hugh J."/>
            <person name="Lohr M."/>
            <person name="Mayer K."/>
            <person name="Melkozernov A."/>
            <person name="Murata T."/>
            <person name="Nelson D."/>
            <person name="Pils B."/>
            <person name="Prigge M."/>
            <person name="Reiss B."/>
            <person name="Renner T."/>
            <person name="Rombauts S."/>
            <person name="Rushton P."/>
            <person name="Sanderfoot A."/>
            <person name="Schween G."/>
            <person name="Shiu S.-H."/>
            <person name="Stueber K."/>
            <person name="Theodoulou F.L."/>
            <person name="Tu H."/>
            <person name="Van de Peer Y."/>
            <person name="Verrier P.J."/>
            <person name="Waters E."/>
            <person name="Wood A."/>
            <person name="Yang L."/>
            <person name="Cove D."/>
            <person name="Cuming A."/>
            <person name="Hasebe M."/>
            <person name="Lucas S."/>
            <person name="Mishler D.B."/>
            <person name="Reski R."/>
            <person name="Grigoriev I."/>
            <person name="Quatrano R.S."/>
            <person name="Boore J.L."/>
        </authorList>
    </citation>
    <scope>NUCLEOTIDE SEQUENCE [LARGE SCALE GENOMIC DNA]</scope>
    <source>
        <strain evidence="4 5">cv. Gransden 2004</strain>
    </source>
</reference>
<dbReference type="OrthoDB" id="10542525at2759"/>
<feature type="signal peptide" evidence="2">
    <location>
        <begin position="1"/>
        <end position="24"/>
    </location>
</feature>
<keyword evidence="5" id="KW-1185">Reference proteome</keyword>
<accession>A9S185</accession>
<proteinExistence type="predicted"/>
<evidence type="ECO:0000313" key="4">
    <source>
        <dbReference type="EnsemblPlants" id="Pp3c5_5090V3.1"/>
    </source>
</evidence>
<dbReference type="Gramene" id="Pp3c5_5090V3.1">
    <property type="protein sequence ID" value="Pp3c5_5090V3.1"/>
    <property type="gene ID" value="Pp3c5_5090"/>
</dbReference>
<name>A9S185_PHYPA</name>
<dbReference type="EnsemblPlants" id="Pp3c5_5090V3.2">
    <property type="protein sequence ID" value="Pp3c5_5090V3.2"/>
    <property type="gene ID" value="Pp3c5_5090"/>
</dbReference>
<dbReference type="PANTHER" id="PTHR34678:SF1">
    <property type="entry name" value="LARGE RIBOSOMAL SUBUNIT PROTEIN CL37"/>
    <property type="match status" value="1"/>
</dbReference>
<dbReference type="Gramene" id="Pp3c5_5090V3.2">
    <property type="protein sequence ID" value="Pp3c5_5090V3.2"/>
    <property type="gene ID" value="Pp3c5_5090"/>
</dbReference>
<dbReference type="EMBL" id="ABEU02000005">
    <property type="protein sequence ID" value="PNR53592.1"/>
    <property type="molecule type" value="Genomic_DNA"/>
</dbReference>
<feature type="compositionally biased region" description="Basic residues" evidence="1">
    <location>
        <begin position="117"/>
        <end position="126"/>
    </location>
</feature>
<dbReference type="GeneID" id="112282374"/>
<keyword evidence="2" id="KW-0732">Signal</keyword>
<evidence type="ECO:0000256" key="1">
    <source>
        <dbReference type="SAM" id="MobiDB-lite"/>
    </source>
</evidence>
<sequence length="138" mass="14532">MVAMALSISSALAGSMSLLSVSSATTPCASASTQWKPAAAHLSGHAIGLSSGFSNVRVSAAEVAPRSVVKATGDVIEASTSEASEESAPAITTMLSEAELLKRKAKKEELRRKRLARKRKLRKKGKWPPSKMAKLKNV</sequence>
<dbReference type="AlphaFoldDB" id="A9S185"/>
<dbReference type="RefSeq" id="XP_024375665.1">
    <property type="nucleotide sequence ID" value="XM_024519897.2"/>
</dbReference>
<feature type="chain" id="PRO_5014297876" evidence="2">
    <location>
        <begin position="25"/>
        <end position="138"/>
    </location>
</feature>
<dbReference type="PaxDb" id="3218-PP1S41_167V6.1"/>
<dbReference type="Proteomes" id="UP000006727">
    <property type="component" value="Chromosome 5"/>
</dbReference>